<dbReference type="Proteomes" id="UP000006426">
    <property type="component" value="Plasmid pmppla107"/>
</dbReference>
<accession>A0AAD0VAD9</accession>
<evidence type="ECO:0000256" key="1">
    <source>
        <dbReference type="SAM" id="MobiDB-lite"/>
    </source>
</evidence>
<feature type="region of interest" description="Disordered" evidence="1">
    <location>
        <begin position="1"/>
        <end position="31"/>
    </location>
</feature>
<name>A0AAD0VAD9_PSEAV</name>
<dbReference type="AlphaFoldDB" id="A0AAD0VAD9"/>
<feature type="compositionally biased region" description="Polar residues" evidence="1">
    <location>
        <begin position="7"/>
        <end position="22"/>
    </location>
</feature>
<gene>
    <name evidence="2" type="ORF">PLA107_034400</name>
</gene>
<dbReference type="EMBL" id="CP031226">
    <property type="protein sequence ID" value="AXH60278.1"/>
    <property type="molecule type" value="Genomic_DNA"/>
</dbReference>
<evidence type="ECO:0000313" key="2">
    <source>
        <dbReference type="EMBL" id="AXH60278.1"/>
    </source>
</evidence>
<proteinExistence type="predicted"/>
<evidence type="ECO:0000313" key="3">
    <source>
        <dbReference type="Proteomes" id="UP000006426"/>
    </source>
</evidence>
<reference evidence="2 3" key="1">
    <citation type="journal article" date="2011" name="PLoS Pathog.">
        <title>Dynamic evolution of pathogenicity revealed by sequencing and comparative genomics of 19 Pseudomonas syringae isolates.</title>
        <authorList>
            <person name="Baltrus D.A."/>
            <person name="Nishimura M.T."/>
            <person name="Romanchuk A."/>
            <person name="Chang J.H."/>
            <person name="Mukhtar M.S."/>
            <person name="Cherkis K."/>
            <person name="Roach J."/>
            <person name="Grant S.R."/>
            <person name="Jones C.D."/>
            <person name="Dangl J.L."/>
        </authorList>
    </citation>
    <scope>NUCLEOTIDE SEQUENCE [LARGE SCALE GENOMIC DNA]</scope>
    <source>
        <strain evidence="2 3">M301315</strain>
    </source>
</reference>
<dbReference type="RefSeq" id="WP_044298947.1">
    <property type="nucleotide sequence ID" value="NZ_CP031226.1"/>
</dbReference>
<keyword evidence="2" id="KW-0614">Plasmid</keyword>
<sequence length="134" mass="15188">MKENLNEDTTMMQSRLSSGANDQSREERQASAAETLLNMAIERKYLDDIRSALLIPKPNNRFHLSMETRFSGEGSYTWVNVYGDFEDLLGKLDLTVKTILEAGTPVFPENLKTWQKHIKESYGTGQSLILKSSV</sequence>
<organism evidence="2 3">
    <name type="scientific">Pseudomonas amygdali pv. lachrymans str. M301315</name>
    <dbReference type="NCBI Taxonomy" id="629260"/>
    <lineage>
        <taxon>Bacteria</taxon>
        <taxon>Pseudomonadati</taxon>
        <taxon>Pseudomonadota</taxon>
        <taxon>Gammaproteobacteria</taxon>
        <taxon>Pseudomonadales</taxon>
        <taxon>Pseudomonadaceae</taxon>
        <taxon>Pseudomonas</taxon>
        <taxon>Pseudomonas amygdali</taxon>
    </lineage>
</organism>
<geneLocation type="plasmid" evidence="3">
    <name>pmppla107</name>
</geneLocation>
<protein>
    <submittedName>
        <fullName evidence="2">Uncharacterized protein</fullName>
    </submittedName>
</protein>